<keyword evidence="5" id="KW-0723">Serine/threonine-protein kinase</keyword>
<dbReference type="InterPro" id="IPR017441">
    <property type="entry name" value="Protein_kinase_ATP_BS"/>
</dbReference>
<reference evidence="15" key="3">
    <citation type="submission" date="2025-09" db="UniProtKB">
        <authorList>
            <consortium name="Ensembl"/>
        </authorList>
    </citation>
    <scope>IDENTIFICATION</scope>
</reference>
<dbReference type="InterPro" id="IPR000719">
    <property type="entry name" value="Prot_kinase_dom"/>
</dbReference>
<comment type="similarity">
    <text evidence="2">Belongs to the protein kinase superfamily. STE Ser/Thr protein kinase family. MAP kinase kinase kinase subfamily.</text>
</comment>
<feature type="domain" description="Protein kinase" evidence="14">
    <location>
        <begin position="51"/>
        <end position="284"/>
    </location>
</feature>
<comment type="cofactor">
    <cofactor evidence="1">
        <name>Mg(2+)</name>
        <dbReference type="ChEBI" id="CHEBI:18420"/>
    </cofactor>
</comment>
<dbReference type="FunFam" id="1.10.510.10:FF:000076">
    <property type="entry name" value="Mitogen-activated protein kinase kinase kinase"/>
    <property type="match status" value="1"/>
</dbReference>
<organism evidence="15 16">
    <name type="scientific">Echeneis naucrates</name>
    <name type="common">Live sharksucker</name>
    <dbReference type="NCBI Taxonomy" id="173247"/>
    <lineage>
        <taxon>Eukaryota</taxon>
        <taxon>Metazoa</taxon>
        <taxon>Chordata</taxon>
        <taxon>Craniata</taxon>
        <taxon>Vertebrata</taxon>
        <taxon>Euteleostomi</taxon>
        <taxon>Actinopterygii</taxon>
        <taxon>Neopterygii</taxon>
        <taxon>Teleostei</taxon>
        <taxon>Neoteleostei</taxon>
        <taxon>Acanthomorphata</taxon>
        <taxon>Carangaria</taxon>
        <taxon>Carangiformes</taxon>
        <taxon>Echeneidae</taxon>
        <taxon>Echeneis</taxon>
    </lineage>
</organism>
<evidence type="ECO:0000256" key="13">
    <source>
        <dbReference type="PROSITE-ProRule" id="PRU10141"/>
    </source>
</evidence>
<reference evidence="15" key="1">
    <citation type="submission" date="2021-04" db="EMBL/GenBank/DDBJ databases">
        <authorList>
            <consortium name="Wellcome Sanger Institute Data Sharing"/>
        </authorList>
    </citation>
    <scope>NUCLEOTIDE SEQUENCE [LARGE SCALE GENOMIC DNA]</scope>
</reference>
<evidence type="ECO:0000256" key="1">
    <source>
        <dbReference type="ARBA" id="ARBA00001946"/>
    </source>
</evidence>
<dbReference type="PROSITE" id="PS00107">
    <property type="entry name" value="PROTEIN_KINASE_ATP"/>
    <property type="match status" value="1"/>
</dbReference>
<keyword evidence="9" id="KW-0418">Kinase</keyword>
<dbReference type="OMA" id="QTDNGQV"/>
<evidence type="ECO:0000313" key="16">
    <source>
        <dbReference type="Proteomes" id="UP000472264"/>
    </source>
</evidence>
<comment type="catalytic activity">
    <reaction evidence="11">
        <text>L-threonyl-[protein] + ATP = O-phospho-L-threonyl-[protein] + ADP + H(+)</text>
        <dbReference type="Rhea" id="RHEA:46608"/>
        <dbReference type="Rhea" id="RHEA-COMP:11060"/>
        <dbReference type="Rhea" id="RHEA-COMP:11605"/>
        <dbReference type="ChEBI" id="CHEBI:15378"/>
        <dbReference type="ChEBI" id="CHEBI:30013"/>
        <dbReference type="ChEBI" id="CHEBI:30616"/>
        <dbReference type="ChEBI" id="CHEBI:61977"/>
        <dbReference type="ChEBI" id="CHEBI:456216"/>
        <dbReference type="EC" id="2.7.11.25"/>
    </reaction>
</comment>
<dbReference type="PRINTS" id="PR00109">
    <property type="entry name" value="TYRKINASE"/>
</dbReference>
<feature type="binding site" evidence="13">
    <location>
        <position position="78"/>
    </location>
    <ligand>
        <name>ATP</name>
        <dbReference type="ChEBI" id="CHEBI:30616"/>
    </ligand>
</feature>
<gene>
    <name evidence="15" type="primary">map3k9</name>
</gene>
<evidence type="ECO:0000256" key="9">
    <source>
        <dbReference type="ARBA" id="ARBA00022777"/>
    </source>
</evidence>
<evidence type="ECO:0000256" key="8">
    <source>
        <dbReference type="ARBA" id="ARBA00022741"/>
    </source>
</evidence>
<dbReference type="SMART" id="SM00220">
    <property type="entry name" value="S_TKc"/>
    <property type="match status" value="1"/>
</dbReference>
<evidence type="ECO:0000256" key="7">
    <source>
        <dbReference type="ARBA" id="ARBA00022737"/>
    </source>
</evidence>
<keyword evidence="6" id="KW-0808">Transferase</keyword>
<evidence type="ECO:0000256" key="2">
    <source>
        <dbReference type="ARBA" id="ARBA00006529"/>
    </source>
</evidence>
<dbReference type="Ensembl" id="ENSENLT00000035647.1">
    <property type="protein sequence ID" value="ENSENLP00000034702.1"/>
    <property type="gene ID" value="ENSENLG00000015152.1"/>
</dbReference>
<dbReference type="PANTHER" id="PTHR44329">
    <property type="entry name" value="SERINE/THREONINE-PROTEIN KINASE TNNI3K-RELATED"/>
    <property type="match status" value="1"/>
</dbReference>
<dbReference type="GO" id="GO:0004706">
    <property type="term" value="F:JUN kinase kinase kinase activity"/>
    <property type="evidence" value="ECO:0007669"/>
    <property type="project" value="TreeGrafter"/>
</dbReference>
<dbReference type="InterPro" id="IPR001245">
    <property type="entry name" value="Ser-Thr/Tyr_kinase_cat_dom"/>
</dbReference>
<name>A0A665VTK5_ECHNA</name>
<keyword evidence="4" id="KW-0728">SH3 domain</keyword>
<evidence type="ECO:0000256" key="12">
    <source>
        <dbReference type="ARBA" id="ARBA00048329"/>
    </source>
</evidence>
<dbReference type="AlphaFoldDB" id="A0A665VTK5"/>
<dbReference type="Pfam" id="PF07714">
    <property type="entry name" value="PK_Tyr_Ser-Thr"/>
    <property type="match status" value="1"/>
</dbReference>
<accession>A0A665VTK5</accession>
<dbReference type="InterPro" id="IPR011009">
    <property type="entry name" value="Kinase-like_dom_sf"/>
</dbReference>
<evidence type="ECO:0000256" key="11">
    <source>
        <dbReference type="ARBA" id="ARBA00047559"/>
    </source>
</evidence>
<dbReference type="Proteomes" id="UP000472264">
    <property type="component" value="Chromosome 22"/>
</dbReference>
<keyword evidence="8 13" id="KW-0547">Nucleotide-binding</keyword>
<evidence type="ECO:0000256" key="10">
    <source>
        <dbReference type="ARBA" id="ARBA00022840"/>
    </source>
</evidence>
<protein>
    <recommendedName>
        <fullName evidence="3">mitogen-activated protein kinase kinase kinase</fullName>
        <ecNumber evidence="3">2.7.11.25</ecNumber>
    </recommendedName>
</protein>
<sequence>APKSITACAAKRPAAQITMHSASLQVLQGHSQIRNLWSAVISFLEIDFSELTLEEIIGVGGFGKVYRAVWRGSEVAVKAEAKLFAMLNHPNIMALLGVCLQEPNLCLVMEYARGGPLNRALAGKRIPPCTLVDWAVQIARGMLYLHSQAIVPIIHRDLKSSNNLSDKTLKITDFGLAREWHRTTKMSAAGTYAWMAPEVIRSSTFSKGSDVWSYGVLLWELLTGEVPFRGIDGLAVAYGVAMNKLALPIPSTCPEPFARLMEDCWSPDPHARPQFTTVLDHLTAIEESGFFEMPAESFHSLQDDWKLEIQEMFDQLRTKEKVKEGGEALRRREQELAEREIHILERELNIIIHQLYQEKPHVESRQGKFRRNRLKLKDGNRISLPSGTTQTPSSCCHLNTQAPSTVAFARSERVKLADTASLLE</sequence>
<keyword evidence="16" id="KW-1185">Reference proteome</keyword>
<comment type="catalytic activity">
    <reaction evidence="12">
        <text>L-seryl-[protein] + ATP = O-phospho-L-seryl-[protein] + ADP + H(+)</text>
        <dbReference type="Rhea" id="RHEA:17989"/>
        <dbReference type="Rhea" id="RHEA-COMP:9863"/>
        <dbReference type="Rhea" id="RHEA-COMP:11604"/>
        <dbReference type="ChEBI" id="CHEBI:15378"/>
        <dbReference type="ChEBI" id="CHEBI:29999"/>
        <dbReference type="ChEBI" id="CHEBI:30616"/>
        <dbReference type="ChEBI" id="CHEBI:83421"/>
        <dbReference type="ChEBI" id="CHEBI:456216"/>
        <dbReference type="EC" id="2.7.11.25"/>
    </reaction>
</comment>
<evidence type="ECO:0000256" key="6">
    <source>
        <dbReference type="ARBA" id="ARBA00022679"/>
    </source>
</evidence>
<keyword evidence="7" id="KW-0677">Repeat</keyword>
<evidence type="ECO:0000256" key="4">
    <source>
        <dbReference type="ARBA" id="ARBA00022443"/>
    </source>
</evidence>
<evidence type="ECO:0000256" key="5">
    <source>
        <dbReference type="ARBA" id="ARBA00022527"/>
    </source>
</evidence>
<evidence type="ECO:0000256" key="3">
    <source>
        <dbReference type="ARBA" id="ARBA00012406"/>
    </source>
</evidence>
<dbReference type="SUPFAM" id="SSF56112">
    <property type="entry name" value="Protein kinase-like (PK-like)"/>
    <property type="match status" value="1"/>
</dbReference>
<dbReference type="Gene3D" id="3.30.200.20">
    <property type="entry name" value="Phosphorylase Kinase, domain 1"/>
    <property type="match status" value="2"/>
</dbReference>
<evidence type="ECO:0000259" key="14">
    <source>
        <dbReference type="PROSITE" id="PS50011"/>
    </source>
</evidence>
<dbReference type="InterPro" id="IPR051681">
    <property type="entry name" value="Ser/Thr_Kinases-Pseudokinases"/>
</dbReference>
<dbReference type="Gene3D" id="1.10.510.10">
    <property type="entry name" value="Transferase(Phosphotransferase) domain 1"/>
    <property type="match status" value="1"/>
</dbReference>
<reference evidence="15" key="2">
    <citation type="submission" date="2025-08" db="UniProtKB">
        <authorList>
            <consortium name="Ensembl"/>
        </authorList>
    </citation>
    <scope>IDENTIFICATION</scope>
</reference>
<dbReference type="EC" id="2.7.11.25" evidence="3"/>
<dbReference type="PROSITE" id="PS50011">
    <property type="entry name" value="PROTEIN_KINASE_DOM"/>
    <property type="match status" value="1"/>
</dbReference>
<dbReference type="GO" id="GO:0005524">
    <property type="term" value="F:ATP binding"/>
    <property type="evidence" value="ECO:0007669"/>
    <property type="project" value="UniProtKB-UniRule"/>
</dbReference>
<proteinExistence type="inferred from homology"/>
<evidence type="ECO:0000313" key="15">
    <source>
        <dbReference type="Ensembl" id="ENSENLP00000034702.1"/>
    </source>
</evidence>
<keyword evidence="10 13" id="KW-0067">ATP-binding</keyword>
<dbReference type="PANTHER" id="PTHR44329:SF35">
    <property type="entry name" value="MITOGEN-ACTIVATED PROTEIN KINASE KINASE KINASE 9"/>
    <property type="match status" value="1"/>
</dbReference>